<dbReference type="PANTHER" id="PTHR48081:SF8">
    <property type="entry name" value="ALPHA_BETA HYDROLASE FOLD-3 DOMAIN-CONTAINING PROTEIN-RELATED"/>
    <property type="match status" value="1"/>
</dbReference>
<feature type="domain" description="Alpha/beta hydrolase fold-3" evidence="2">
    <location>
        <begin position="79"/>
        <end position="285"/>
    </location>
</feature>
<organism evidence="3 4">
    <name type="scientific">Plantibacter elymi</name>
    <name type="common">nom. nud.</name>
    <dbReference type="NCBI Taxonomy" id="199708"/>
    <lineage>
        <taxon>Bacteria</taxon>
        <taxon>Bacillati</taxon>
        <taxon>Actinomycetota</taxon>
        <taxon>Actinomycetes</taxon>
        <taxon>Micrococcales</taxon>
        <taxon>Microbacteriaceae</taxon>
        <taxon>Plantibacter</taxon>
    </lineage>
</organism>
<keyword evidence="1" id="KW-0378">Hydrolase</keyword>
<dbReference type="EMBL" id="FXWJ01000003">
    <property type="protein sequence ID" value="SMQ71294.1"/>
    <property type="molecule type" value="Genomic_DNA"/>
</dbReference>
<name>A0ABY1RE06_9MICO</name>
<dbReference type="Gene3D" id="3.40.50.1820">
    <property type="entry name" value="alpha/beta hydrolase"/>
    <property type="match status" value="1"/>
</dbReference>
<evidence type="ECO:0000313" key="3">
    <source>
        <dbReference type="EMBL" id="SMQ71294.1"/>
    </source>
</evidence>
<reference evidence="3 4" key="1">
    <citation type="submission" date="2017-04" db="EMBL/GenBank/DDBJ databases">
        <authorList>
            <person name="Varghese N."/>
            <person name="Submissions S."/>
        </authorList>
    </citation>
    <scope>NUCLEOTIDE SEQUENCE [LARGE SCALE GENOMIC DNA]</scope>
    <source>
        <strain evidence="3 4">VKM Ac-1784</strain>
    </source>
</reference>
<dbReference type="Proteomes" id="UP000194464">
    <property type="component" value="Unassembled WGS sequence"/>
</dbReference>
<gene>
    <name evidence="3" type="ORF">SAMN06295909_2529</name>
</gene>
<sequence>MPLEPILAAFVPAPTLPDDLDVPVLRVREESNADTMVEQVAERGPDVAQKRIVYVPVAGGTIALAIYRPALDETLPVHIYFHGGGWVAGSGLSPFTDIVARERCVGAHCVTVAVDYRKAPEHPHPIPLDDCQGALQWVVDHAAEIGVDPSIITVGGASAGANLAAALCLKNRDESGPAITFQLLEVPALDLTLSLPSHADTELGSMYALHRSDVERLLPLYLGENGDPRHPHVSPLFAGNHAGLPPAYLMPAEYDLLRDDATAYAEKLNEAGVPAILSLQRGHIHISGGLTKILPAARAWRDEALAVLRAVHSGHLRDLVSGSAFRRLAAATSTDQE</sequence>
<evidence type="ECO:0000256" key="1">
    <source>
        <dbReference type="ARBA" id="ARBA00022801"/>
    </source>
</evidence>
<protein>
    <submittedName>
        <fullName evidence="3">Acetyl esterase</fullName>
    </submittedName>
</protein>
<dbReference type="Pfam" id="PF07859">
    <property type="entry name" value="Abhydrolase_3"/>
    <property type="match status" value="1"/>
</dbReference>
<dbReference type="RefSeq" id="WP_086474286.1">
    <property type="nucleotide sequence ID" value="NZ_FXWJ01000003.1"/>
</dbReference>
<dbReference type="InterPro" id="IPR050300">
    <property type="entry name" value="GDXG_lipolytic_enzyme"/>
</dbReference>
<keyword evidence="4" id="KW-1185">Reference proteome</keyword>
<evidence type="ECO:0000259" key="2">
    <source>
        <dbReference type="Pfam" id="PF07859"/>
    </source>
</evidence>
<dbReference type="InterPro" id="IPR029058">
    <property type="entry name" value="AB_hydrolase_fold"/>
</dbReference>
<dbReference type="SUPFAM" id="SSF53474">
    <property type="entry name" value="alpha/beta-Hydrolases"/>
    <property type="match status" value="1"/>
</dbReference>
<dbReference type="PANTHER" id="PTHR48081">
    <property type="entry name" value="AB HYDROLASE SUPERFAMILY PROTEIN C4A8.06C"/>
    <property type="match status" value="1"/>
</dbReference>
<accession>A0ABY1RE06</accession>
<proteinExistence type="predicted"/>
<dbReference type="InterPro" id="IPR013094">
    <property type="entry name" value="AB_hydrolase_3"/>
</dbReference>
<comment type="caution">
    <text evidence="3">The sequence shown here is derived from an EMBL/GenBank/DDBJ whole genome shotgun (WGS) entry which is preliminary data.</text>
</comment>
<evidence type="ECO:0000313" key="4">
    <source>
        <dbReference type="Proteomes" id="UP000194464"/>
    </source>
</evidence>